<dbReference type="Pfam" id="PF25299">
    <property type="entry name" value="ZZ_ADA2"/>
    <property type="match status" value="1"/>
</dbReference>
<keyword evidence="4 7" id="KW-0805">Transcription regulation</keyword>
<evidence type="ECO:0000259" key="11">
    <source>
        <dbReference type="PROSITE" id="PS50135"/>
    </source>
</evidence>
<evidence type="ECO:0000256" key="6">
    <source>
        <dbReference type="ARBA" id="ARBA00023242"/>
    </source>
</evidence>
<dbReference type="PROSITE" id="PS01357">
    <property type="entry name" value="ZF_ZZ_1"/>
    <property type="match status" value="1"/>
</dbReference>
<feature type="region of interest" description="Disordered" evidence="9">
    <location>
        <begin position="197"/>
        <end position="230"/>
    </location>
</feature>
<proteinExistence type="predicted"/>
<dbReference type="Pfam" id="PF00249">
    <property type="entry name" value="Myb_DNA-binding"/>
    <property type="match status" value="1"/>
</dbReference>
<feature type="compositionally biased region" description="Polar residues" evidence="9">
    <location>
        <begin position="435"/>
        <end position="454"/>
    </location>
</feature>
<protein>
    <recommendedName>
        <fullName evidence="7">Transcriptional adapter</fullName>
    </recommendedName>
</protein>
<dbReference type="InterPro" id="IPR036388">
    <property type="entry name" value="WH-like_DNA-bd_sf"/>
</dbReference>
<feature type="domain" description="ZZ-type" evidence="11">
    <location>
        <begin position="44"/>
        <end position="100"/>
    </location>
</feature>
<organism evidence="14 15">
    <name type="scientific">Citrullus colocynthis</name>
    <name type="common">colocynth</name>
    <dbReference type="NCBI Taxonomy" id="252529"/>
    <lineage>
        <taxon>Eukaryota</taxon>
        <taxon>Viridiplantae</taxon>
        <taxon>Streptophyta</taxon>
        <taxon>Embryophyta</taxon>
        <taxon>Tracheophyta</taxon>
        <taxon>Spermatophyta</taxon>
        <taxon>Magnoliopsida</taxon>
        <taxon>eudicotyledons</taxon>
        <taxon>Gunneridae</taxon>
        <taxon>Pentapetalae</taxon>
        <taxon>rosids</taxon>
        <taxon>fabids</taxon>
        <taxon>Cucurbitales</taxon>
        <taxon>Cucurbitaceae</taxon>
        <taxon>Benincaseae</taxon>
        <taxon>Citrullus</taxon>
    </lineage>
</organism>
<dbReference type="Gene3D" id="1.10.10.60">
    <property type="entry name" value="Homeodomain-like"/>
    <property type="match status" value="1"/>
</dbReference>
<feature type="region of interest" description="Disordered" evidence="9">
    <location>
        <begin position="1"/>
        <end position="40"/>
    </location>
</feature>
<dbReference type="Proteomes" id="UP001642487">
    <property type="component" value="Chromosome 10"/>
</dbReference>
<evidence type="ECO:0000259" key="10">
    <source>
        <dbReference type="PROSITE" id="PS50090"/>
    </source>
</evidence>
<keyword evidence="5 7" id="KW-0804">Transcription</keyword>
<dbReference type="InterPro" id="IPR009057">
    <property type="entry name" value="Homeodomain-like_sf"/>
</dbReference>
<dbReference type="SUPFAM" id="SSF57850">
    <property type="entry name" value="RING/U-box"/>
    <property type="match status" value="1"/>
</dbReference>
<dbReference type="SUPFAM" id="SSF46689">
    <property type="entry name" value="Homeodomain-like"/>
    <property type="match status" value="2"/>
</dbReference>
<feature type="domain" description="SANT" evidence="13">
    <location>
        <begin position="102"/>
        <end position="154"/>
    </location>
</feature>
<feature type="domain" description="SWIRM" evidence="12">
    <location>
        <begin position="466"/>
        <end position="552"/>
    </location>
</feature>
<dbReference type="PANTHER" id="PTHR12374">
    <property type="entry name" value="TRANSCRIPTIONAL ADAPTOR 2 ADA2 -RELATED"/>
    <property type="match status" value="1"/>
</dbReference>
<dbReference type="Pfam" id="PF22941">
    <property type="entry name" value="TADA2A-like_3rd"/>
    <property type="match status" value="1"/>
</dbReference>
<evidence type="ECO:0000259" key="13">
    <source>
        <dbReference type="PROSITE" id="PS51293"/>
    </source>
</evidence>
<keyword evidence="2 8" id="KW-0863">Zinc-finger</keyword>
<keyword evidence="6 7" id="KW-0539">Nucleus</keyword>
<evidence type="ECO:0000256" key="1">
    <source>
        <dbReference type="ARBA" id="ARBA00022723"/>
    </source>
</evidence>
<feature type="compositionally biased region" description="Polar residues" evidence="9">
    <location>
        <begin position="24"/>
        <end position="40"/>
    </location>
</feature>
<dbReference type="InterPro" id="IPR016827">
    <property type="entry name" value="Ada2/TADA2"/>
</dbReference>
<evidence type="ECO:0000313" key="14">
    <source>
        <dbReference type="EMBL" id="CAK9311763.1"/>
    </source>
</evidence>
<name>A0ABP0XUC7_9ROSI</name>
<dbReference type="Gene3D" id="1.10.10.10">
    <property type="entry name" value="Winged helix-like DNA-binding domain superfamily/Winged helix DNA-binding domain"/>
    <property type="match status" value="1"/>
</dbReference>
<evidence type="ECO:0000256" key="5">
    <source>
        <dbReference type="ARBA" id="ARBA00023163"/>
    </source>
</evidence>
<feature type="region of interest" description="Disordered" evidence="9">
    <location>
        <begin position="426"/>
        <end position="465"/>
    </location>
</feature>
<dbReference type="Gene3D" id="3.30.60.90">
    <property type="match status" value="1"/>
</dbReference>
<reference evidence="14 15" key="1">
    <citation type="submission" date="2024-03" db="EMBL/GenBank/DDBJ databases">
        <authorList>
            <person name="Gkanogiannis A."/>
            <person name="Becerra Lopez-Lavalle L."/>
        </authorList>
    </citation>
    <scope>NUCLEOTIDE SEQUENCE [LARGE SCALE GENOMIC DNA]</scope>
</reference>
<dbReference type="EMBL" id="OZ021744">
    <property type="protein sequence ID" value="CAK9311763.1"/>
    <property type="molecule type" value="Genomic_DNA"/>
</dbReference>
<evidence type="ECO:0000259" key="12">
    <source>
        <dbReference type="PROSITE" id="PS50934"/>
    </source>
</evidence>
<gene>
    <name evidence="14" type="ORF">CITCOLO1_LOCUS3430</name>
</gene>
<dbReference type="InterPro" id="IPR041983">
    <property type="entry name" value="ADA2-like_ZZ"/>
</dbReference>
<evidence type="ECO:0000256" key="7">
    <source>
        <dbReference type="PIRNR" id="PIRNR025024"/>
    </source>
</evidence>
<keyword evidence="3" id="KW-0862">Zinc</keyword>
<feature type="compositionally biased region" description="Low complexity" evidence="9">
    <location>
        <begin position="216"/>
        <end position="230"/>
    </location>
</feature>
<dbReference type="InterPro" id="IPR017884">
    <property type="entry name" value="SANT_dom"/>
</dbReference>
<dbReference type="CDD" id="cd00167">
    <property type="entry name" value="SANT"/>
    <property type="match status" value="1"/>
</dbReference>
<feature type="region of interest" description="Disordered" evidence="9">
    <location>
        <begin position="255"/>
        <end position="279"/>
    </location>
</feature>
<dbReference type="PANTHER" id="PTHR12374:SF81">
    <property type="entry name" value="TRANSCRIPTIONAL ADAPTER ADA2B"/>
    <property type="match status" value="1"/>
</dbReference>
<keyword evidence="1" id="KW-0479">Metal-binding</keyword>
<dbReference type="PIRSF" id="PIRSF025024">
    <property type="entry name" value="Transcriptional_adaptor_2"/>
    <property type="match status" value="1"/>
</dbReference>
<dbReference type="PROSITE" id="PS50135">
    <property type="entry name" value="ZF_ZZ_2"/>
    <property type="match status" value="1"/>
</dbReference>
<comment type="subcellular location">
    <subcellularLocation>
        <location evidence="7">Nucleus</location>
    </subcellularLocation>
</comment>
<dbReference type="SMART" id="SM00291">
    <property type="entry name" value="ZnF_ZZ"/>
    <property type="match status" value="1"/>
</dbReference>
<dbReference type="InterPro" id="IPR001005">
    <property type="entry name" value="SANT/Myb"/>
</dbReference>
<dbReference type="InterPro" id="IPR007526">
    <property type="entry name" value="SWIRM"/>
</dbReference>
<sequence>MGRSRGNFQSDEDPTQRSRRKKNSSSGDNLESTTPGQGTTEGKKALYHCNYCIKDITGKIRIKCAMCPDFDLCIECFSVGAELTPHKSNHPYRVMDNLSFPLICPDWNADDEILLLEGIEMYGFWNWAEVAEHVGTKSKEQCIEHYSCAYMNSPYFPLPDMSHVVGKNRKELLAMAKGHGEDKKGFSMLGELNLKEESPFSPSRVKVEDTHKVDPSGRLSSSSTSEEGSFNMATATANKKASSANQVKDGLVKVEDSQTDRSFKGKKPNIPANKGPSLLELSGYNEKRQEFDPEYDNEAEQLLAEMEFKDADGEDERELKMRVLRIYSKRLDERKRRKDFILQRNLLYPSSFEKELSAEERAICRQYDVFMRFHSKEEHEELLQTIVAEHRTLKRIQELKEARVAGCRTPTEVEIFLDKKRKRESEEADRRVKDSNLTGPGSQGNSIMFIPSESTGKDSNSRPAVQALPGSVSDFDMLGFNGAEFLSEAEKRLCSEIRLTPPLYLRMEEVLSVEIFNGNVTKKSDAHHLFKIDPSKIDRIYEMLIKKGIAQP</sequence>
<dbReference type="PROSITE" id="PS51293">
    <property type="entry name" value="SANT"/>
    <property type="match status" value="1"/>
</dbReference>
<feature type="domain" description="Myb-like" evidence="10">
    <location>
        <begin position="107"/>
        <end position="150"/>
    </location>
</feature>
<dbReference type="InterPro" id="IPR043145">
    <property type="entry name" value="Znf_ZZ_sf"/>
</dbReference>
<evidence type="ECO:0000256" key="2">
    <source>
        <dbReference type="ARBA" id="ARBA00022771"/>
    </source>
</evidence>
<dbReference type="PROSITE" id="PS50934">
    <property type="entry name" value="SWIRM"/>
    <property type="match status" value="1"/>
</dbReference>
<keyword evidence="15" id="KW-1185">Reference proteome</keyword>
<dbReference type="PROSITE" id="PS50090">
    <property type="entry name" value="MYB_LIKE"/>
    <property type="match status" value="1"/>
</dbReference>
<evidence type="ECO:0000313" key="15">
    <source>
        <dbReference type="Proteomes" id="UP001642487"/>
    </source>
</evidence>
<evidence type="ECO:0000256" key="8">
    <source>
        <dbReference type="PROSITE-ProRule" id="PRU00228"/>
    </source>
</evidence>
<dbReference type="SMART" id="SM00717">
    <property type="entry name" value="SANT"/>
    <property type="match status" value="1"/>
</dbReference>
<dbReference type="CDD" id="cd02335">
    <property type="entry name" value="ZZ_ADA2"/>
    <property type="match status" value="1"/>
</dbReference>
<evidence type="ECO:0000256" key="9">
    <source>
        <dbReference type="SAM" id="MobiDB-lite"/>
    </source>
</evidence>
<evidence type="ECO:0000256" key="4">
    <source>
        <dbReference type="ARBA" id="ARBA00023015"/>
    </source>
</evidence>
<accession>A0ABP0XUC7</accession>
<feature type="compositionally biased region" description="Basic and acidic residues" evidence="9">
    <location>
        <begin position="205"/>
        <end position="215"/>
    </location>
</feature>
<dbReference type="InterPro" id="IPR055141">
    <property type="entry name" value="TADA2A_B-like_dom"/>
</dbReference>
<evidence type="ECO:0000256" key="3">
    <source>
        <dbReference type="ARBA" id="ARBA00022833"/>
    </source>
</evidence>
<dbReference type="InterPro" id="IPR000433">
    <property type="entry name" value="Znf_ZZ"/>
</dbReference>